<dbReference type="Pfam" id="PF08386">
    <property type="entry name" value="Abhydrolase_4"/>
    <property type="match status" value="1"/>
</dbReference>
<feature type="region of interest" description="Disordered" evidence="4">
    <location>
        <begin position="412"/>
        <end position="439"/>
    </location>
</feature>
<reference evidence="8 9" key="1">
    <citation type="submission" date="2021-03" db="EMBL/GenBank/DDBJ databases">
        <title>Sequencing the genomes of 1000 actinobacteria strains.</title>
        <authorList>
            <person name="Klenk H.-P."/>
        </authorList>
    </citation>
    <scope>NUCLEOTIDE SEQUENCE [LARGE SCALE GENOMIC DNA]</scope>
    <source>
        <strain evidence="8 9">DSM 44580</strain>
    </source>
</reference>
<dbReference type="PANTHER" id="PTHR43248">
    <property type="entry name" value="2-SUCCINYL-6-HYDROXY-2,4-CYCLOHEXADIENE-1-CARBOXYLATE SYNTHASE"/>
    <property type="match status" value="1"/>
</dbReference>
<accession>A0ABS5AQ08</accession>
<gene>
    <name evidence="8" type="ORF">JOF53_007518</name>
</gene>
<feature type="domain" description="AB hydrolase-1" evidence="6">
    <location>
        <begin position="117"/>
        <end position="330"/>
    </location>
</feature>
<evidence type="ECO:0000256" key="2">
    <source>
        <dbReference type="ARBA" id="ARBA00022729"/>
    </source>
</evidence>
<evidence type="ECO:0000259" key="6">
    <source>
        <dbReference type="Pfam" id="PF00561"/>
    </source>
</evidence>
<evidence type="ECO:0000313" key="9">
    <source>
        <dbReference type="Proteomes" id="UP001519363"/>
    </source>
</evidence>
<dbReference type="PANTHER" id="PTHR43248:SF29">
    <property type="entry name" value="TRIPEPTIDYL AMINOPEPTIDASE"/>
    <property type="match status" value="1"/>
</dbReference>
<sequence length="486" mass="52965">MFPTATRLAGLGVVAAVAVILPVPTAQAAPAPDWQPCSKVANGWPDKDDTTTECAELRVPLDYGEPDGRQTTIAISRRKASDPAKRRGAIFLSPGGPGLPNITAPRDNTDRRFGVLNTEYDFLGMDPRGTGHSEKHPCAAGEFPPPPPNATRKEREKVAFDHQAQVNKRCFATDPEFYRQLTPSNVARDLDRVREAVGERKLGFYGVSFGTTIGQRYRALFDSRVDRMWLDSGMPPTLDHAYLDESMDVQAQNSFRGFTAWLADRDREYHFGRTPEAVRTALFALREELTRNPRVVGEVRLDGDWVRDRFAPAPSGFPANAGDLATARDGGTPAMAAEVPAPGNRPVFGLGDPRGGMEARQYDAMLCNEGIGGSDFDTVWATVAQREQRYPGVGGGYLTYYCAGWPVPQRSWQPVRGESPLQSSGHRDESTTPHPWTVATRDAVGGGLLTVLDGAHGSLSRLPCVAKVVDFFHTGRTVNTTCPGVQ</sequence>
<proteinExistence type="inferred from homology"/>
<evidence type="ECO:0000256" key="5">
    <source>
        <dbReference type="SAM" id="SignalP"/>
    </source>
</evidence>
<evidence type="ECO:0000259" key="7">
    <source>
        <dbReference type="Pfam" id="PF08386"/>
    </source>
</evidence>
<dbReference type="Pfam" id="PF00561">
    <property type="entry name" value="Abhydrolase_1"/>
    <property type="match status" value="1"/>
</dbReference>
<dbReference type="RefSeq" id="WP_086787412.1">
    <property type="nucleotide sequence ID" value="NZ_JAGIOO010000001.1"/>
</dbReference>
<dbReference type="Gene3D" id="3.40.50.1820">
    <property type="entry name" value="alpha/beta hydrolase"/>
    <property type="match status" value="1"/>
</dbReference>
<keyword evidence="3" id="KW-0378">Hydrolase</keyword>
<feature type="chain" id="PRO_5046228836" evidence="5">
    <location>
        <begin position="29"/>
        <end position="486"/>
    </location>
</feature>
<evidence type="ECO:0000256" key="3">
    <source>
        <dbReference type="ARBA" id="ARBA00022801"/>
    </source>
</evidence>
<dbReference type="SUPFAM" id="SSF53474">
    <property type="entry name" value="alpha/beta-Hydrolases"/>
    <property type="match status" value="1"/>
</dbReference>
<dbReference type="InterPro" id="IPR051601">
    <property type="entry name" value="Serine_prot/Carboxylest_S33"/>
</dbReference>
<dbReference type="EMBL" id="JAGIOO010000001">
    <property type="protein sequence ID" value="MBP2478646.1"/>
    <property type="molecule type" value="Genomic_DNA"/>
</dbReference>
<evidence type="ECO:0000256" key="1">
    <source>
        <dbReference type="ARBA" id="ARBA00010088"/>
    </source>
</evidence>
<comment type="caution">
    <text evidence="8">The sequence shown here is derived from an EMBL/GenBank/DDBJ whole genome shotgun (WGS) entry which is preliminary data.</text>
</comment>
<feature type="domain" description="Peptidase S33 tripeptidyl aminopeptidase-like C-terminal" evidence="7">
    <location>
        <begin position="401"/>
        <end position="477"/>
    </location>
</feature>
<organism evidence="8 9">
    <name type="scientific">Crossiella equi</name>
    <dbReference type="NCBI Taxonomy" id="130796"/>
    <lineage>
        <taxon>Bacteria</taxon>
        <taxon>Bacillati</taxon>
        <taxon>Actinomycetota</taxon>
        <taxon>Actinomycetes</taxon>
        <taxon>Pseudonocardiales</taxon>
        <taxon>Pseudonocardiaceae</taxon>
        <taxon>Crossiella</taxon>
    </lineage>
</organism>
<evidence type="ECO:0000256" key="4">
    <source>
        <dbReference type="SAM" id="MobiDB-lite"/>
    </source>
</evidence>
<name>A0ABS5AQ08_9PSEU</name>
<protein>
    <submittedName>
        <fullName evidence="8">Pimeloyl-ACP methyl ester carboxylesterase</fullName>
    </submittedName>
</protein>
<dbReference type="InterPro" id="IPR029058">
    <property type="entry name" value="AB_hydrolase_fold"/>
</dbReference>
<dbReference type="InterPro" id="IPR000073">
    <property type="entry name" value="AB_hydrolase_1"/>
</dbReference>
<feature type="region of interest" description="Disordered" evidence="4">
    <location>
        <begin position="90"/>
        <end position="109"/>
    </location>
</feature>
<feature type="signal peptide" evidence="5">
    <location>
        <begin position="1"/>
        <end position="28"/>
    </location>
</feature>
<evidence type="ECO:0000313" key="8">
    <source>
        <dbReference type="EMBL" id="MBP2478646.1"/>
    </source>
</evidence>
<keyword evidence="2 5" id="KW-0732">Signal</keyword>
<comment type="similarity">
    <text evidence="1">Belongs to the peptidase S33 family.</text>
</comment>
<dbReference type="Proteomes" id="UP001519363">
    <property type="component" value="Unassembled WGS sequence"/>
</dbReference>
<keyword evidence="9" id="KW-1185">Reference proteome</keyword>
<dbReference type="InterPro" id="IPR013595">
    <property type="entry name" value="Pept_S33_TAP-like_C"/>
</dbReference>